<dbReference type="ExpressionAtlas" id="Q9W3I4">
    <property type="expression patterns" value="baseline and differential"/>
</dbReference>
<dbReference type="PaxDb" id="7227-FBpp0071133"/>
<reference evidence="2 5" key="5">
    <citation type="journal article" date="2002" name="Genome Biol.">
        <title>Heterochromatic sequences in a Drosophila whole-genome shotgun assembly.</title>
        <authorList>
            <person name="Hoskins R.A."/>
            <person name="Smith C.D."/>
            <person name="Carlson J.W."/>
            <person name="Carvalho A.B."/>
            <person name="Halpern A."/>
            <person name="Kaminker J.S."/>
            <person name="Kennedy C."/>
            <person name="Mungall C.J."/>
            <person name="Sullivan B.A."/>
            <person name="Sutton G.G."/>
            <person name="Yasuhara J.C."/>
            <person name="Wakimoto B.T."/>
            <person name="Myers E.W."/>
            <person name="Celniker S.E."/>
            <person name="Rubin G.M."/>
            <person name="Karpen G.H."/>
        </authorList>
    </citation>
    <scope>NUCLEOTIDE SEQUENCE [LARGE SCALE GENOMIC DNA]</scope>
    <source>
        <strain evidence="5">Berkeley</strain>
    </source>
</reference>
<dbReference type="HOGENOM" id="CLU_476738_0_0_1"/>
<reference evidence="2 5" key="8">
    <citation type="journal article" date="2007" name="Science">
        <title>The Release 5.1 annotation of Drosophila melanogaster heterochromatin.</title>
        <authorList>
            <person name="Smith C.D."/>
            <person name="Shu S."/>
            <person name="Mungall C.J."/>
            <person name="Karpen G.H."/>
        </authorList>
    </citation>
    <scope>NUCLEOTIDE SEQUENCE [LARGE SCALE GENOMIC DNA]</scope>
    <source>
        <strain evidence="5">Berkeley</strain>
    </source>
</reference>
<name>Q9W3I4_DROME</name>
<reference evidence="2" key="13">
    <citation type="submission" date="2023-12" db="EMBL/GenBank/DDBJ databases">
        <authorList>
            <consortium name="FlyBase"/>
        </authorList>
    </citation>
    <scope>NUCLEOTIDE SEQUENCE</scope>
</reference>
<dbReference type="AlphaFoldDB" id="Q9W3I4"/>
<reference evidence="2 5" key="6">
    <citation type="journal article" date="2005" name="PLoS Comput. Biol.">
        <title>Combined evidence annotation of transposable elements in genome sequences.</title>
        <authorList>
            <person name="Quesneville H."/>
            <person name="Bergman C.M."/>
            <person name="Andrieu O."/>
            <person name="Autard D."/>
            <person name="Nouaud D."/>
            <person name="Ashburner M."/>
            <person name="Anxolabehere D."/>
        </authorList>
    </citation>
    <scope>NUCLEOTIDE SEQUENCE [LARGE SCALE GENOMIC DNA]</scope>
    <source>
        <strain evidence="5">Berkeley</strain>
    </source>
</reference>
<reference evidence="2 5" key="1">
    <citation type="journal article" date="2000" name="Science">
        <title>The genome sequence of Drosophila melanogaster.</title>
        <authorList>
            <person name="Adams M.D."/>
            <person name="Celniker S.E."/>
            <person name="Holt R.A."/>
            <person name="Evans C.A."/>
            <person name="Gocayne J.D."/>
            <person name="Amanatides P.G."/>
            <person name="Scherer S.E."/>
            <person name="Li P.W."/>
            <person name="Hoskins R.A."/>
            <person name="Galle R.F."/>
            <person name="George R.A."/>
            <person name="Lewis S.E."/>
            <person name="Richards S."/>
            <person name="Ashburner M."/>
            <person name="Henderson S.N."/>
            <person name="Sutton G.G."/>
            <person name="Wortman J.R."/>
            <person name="Yandell M.D."/>
            <person name="Zhang Q."/>
            <person name="Chen L.X."/>
            <person name="Brandon R.C."/>
            <person name="Rogers Y.H."/>
            <person name="Blazej R.G."/>
            <person name="Champe M."/>
            <person name="Pfeiffer B.D."/>
            <person name="Wan K.H."/>
            <person name="Doyle C."/>
            <person name="Baxter E.G."/>
            <person name="Helt G."/>
            <person name="Nelson C.R."/>
            <person name="Gabor G.L."/>
            <person name="Abril J.F."/>
            <person name="Agbayani A."/>
            <person name="An H.J."/>
            <person name="Andrews-Pfannkoch C."/>
            <person name="Baldwin D."/>
            <person name="Ballew R.M."/>
            <person name="Basu A."/>
            <person name="Baxendale J."/>
            <person name="Bayraktaroglu L."/>
            <person name="Beasley E.M."/>
            <person name="Beeson K.Y."/>
            <person name="Benos P.V."/>
            <person name="Berman B.P."/>
            <person name="Bhandari D."/>
            <person name="Bolshakov S."/>
            <person name="Borkova D."/>
            <person name="Botchan M.R."/>
            <person name="Bouck J."/>
            <person name="Brokstein P."/>
            <person name="Brottier P."/>
            <person name="Burtis K.C."/>
            <person name="Busam D.A."/>
            <person name="Butler H."/>
            <person name="Cadieu E."/>
            <person name="Center A."/>
            <person name="Chandra I."/>
            <person name="Cherry J.M."/>
            <person name="Cawley S."/>
            <person name="Dahlke C."/>
            <person name="Davenport L.B."/>
            <person name="Davies P."/>
            <person name="de Pablos B."/>
            <person name="Delcher A."/>
            <person name="Deng Z."/>
            <person name="Mays A.D."/>
            <person name="Dew I."/>
            <person name="Dietz S.M."/>
            <person name="Dodson K."/>
            <person name="Doup L.E."/>
            <person name="Downes M."/>
            <person name="Dugan-Rocha S."/>
            <person name="Dunkov B.C."/>
            <person name="Dunn P."/>
            <person name="Durbin K.J."/>
            <person name="Evangelista C.C."/>
            <person name="Ferraz C."/>
            <person name="Ferriera S."/>
            <person name="Fleischmann W."/>
            <person name="Fosler C."/>
            <person name="Gabrielian A.E."/>
            <person name="Garg N.S."/>
            <person name="Gelbart W.M."/>
            <person name="Glasser K."/>
            <person name="Glodek A."/>
            <person name="Gong F."/>
            <person name="Gorrell J.H."/>
            <person name="Gu Z."/>
            <person name="Guan P."/>
            <person name="Harris M."/>
            <person name="Harris N.L."/>
            <person name="Harvey D."/>
            <person name="Heiman T.J."/>
            <person name="Hernandez J.R."/>
            <person name="Houck J."/>
            <person name="Hostin D."/>
            <person name="Houston K.A."/>
            <person name="Howland T.J."/>
            <person name="Wei M.H."/>
            <person name="Ibegwam C."/>
            <person name="Jalali M."/>
            <person name="Kalush F."/>
            <person name="Karpen G.H."/>
            <person name="Ke Z."/>
            <person name="Kennison J.A."/>
            <person name="Ketchum K.A."/>
            <person name="Kimmel B.E."/>
            <person name="Kodira C.D."/>
            <person name="Kraft C."/>
            <person name="Kravitz S."/>
            <person name="Kulp D."/>
            <person name="Lai Z."/>
            <person name="Lasko P."/>
            <person name="Lei Y."/>
            <person name="Levitsky A.A."/>
            <person name="Li J."/>
            <person name="Li Z."/>
            <person name="Liang Y."/>
            <person name="Lin X."/>
            <person name="Liu X."/>
            <person name="Mattei B."/>
            <person name="McIntosh T.C."/>
            <person name="McLeod M.P."/>
            <person name="McPherson D."/>
            <person name="Merkulov G."/>
            <person name="Milshina N.V."/>
            <person name="Mobarry C."/>
            <person name="Morris J."/>
            <person name="Moshrefi A."/>
            <person name="Mount S.M."/>
            <person name="Moy M."/>
            <person name="Murphy B."/>
            <person name="Murphy L."/>
            <person name="Muzny D.M."/>
            <person name="Nelson D.L."/>
            <person name="Nelson D.R."/>
            <person name="Nelson K.A."/>
            <person name="Nixon K."/>
            <person name="Nusskern D.R."/>
            <person name="Pacleb J.M."/>
            <person name="Palazzolo M."/>
            <person name="Pittman G.S."/>
            <person name="Pan S."/>
            <person name="Pollard J."/>
            <person name="Puri V."/>
            <person name="Reese M.G."/>
            <person name="Reinert K."/>
            <person name="Remington K."/>
            <person name="Saunders R.D."/>
            <person name="Scheeler F."/>
            <person name="Shen H."/>
            <person name="Shue B.C."/>
            <person name="Siden-Kiamos I."/>
            <person name="Simpson M."/>
            <person name="Skupski M.P."/>
            <person name="Smith T."/>
            <person name="Spier E."/>
            <person name="Spradling A.C."/>
            <person name="Stapleton M."/>
            <person name="Strong R."/>
            <person name="Sun E."/>
            <person name="Svirskas R."/>
            <person name="Tector C."/>
            <person name="Turner R."/>
            <person name="Venter E."/>
            <person name="Wang A.H."/>
            <person name="Wang X."/>
            <person name="Wang Z.Y."/>
            <person name="Wassarman D.A."/>
            <person name="Weinstock G.M."/>
            <person name="Weissenbach J."/>
            <person name="Williams S.M."/>
            <person name="WoodageT"/>
            <person name="Worley K.C."/>
            <person name="Wu D."/>
            <person name="Yang S."/>
            <person name="Yao Q.A."/>
            <person name="Ye J."/>
            <person name="Yeh R.F."/>
            <person name="Zaveri J.S."/>
            <person name="Zhan M."/>
            <person name="Zhang G."/>
            <person name="Zhao Q."/>
            <person name="Zheng L."/>
            <person name="Zheng X.H."/>
            <person name="Zhong F.N."/>
            <person name="Zhong W."/>
            <person name="Zhou X."/>
            <person name="Zhu S."/>
            <person name="Zhu X."/>
            <person name="Smith H.O."/>
            <person name="Gibbs R.A."/>
            <person name="Myers E.W."/>
            <person name="Rubin G.M."/>
            <person name="Venter J.C."/>
        </authorList>
    </citation>
    <scope>NUCLEOTIDE SEQUENCE [LARGE SCALE GENOMIC DNA]</scope>
    <source>
        <strain evidence="5">Berkeley</strain>
    </source>
</reference>
<dbReference type="OMA" id="KYTDSPQ"/>
<dbReference type="Proteomes" id="UP000000803">
    <property type="component" value="Chromosome X"/>
</dbReference>
<reference evidence="5" key="2">
    <citation type="journal article" date="2002" name="Genome Biol.">
        <title>Finishing a whole-genome shotgun: release 3 of the Drosophila melanogaster euchromatic genome sequence.</title>
        <authorList>
            <person name="Celniker S.E."/>
            <person name="Wheeler D.A."/>
            <person name="Kronmiller B."/>
            <person name="Carlson J.W."/>
            <person name="Halpern A."/>
            <person name="Patel S."/>
            <person name="Adams M."/>
            <person name="Champe M."/>
            <person name="Dugan S.P."/>
            <person name="Frise E."/>
            <person name="Hodgson A."/>
            <person name="George R.A."/>
            <person name="Hoskins R.A."/>
            <person name="Laverty T."/>
            <person name="Muzny D.M."/>
            <person name="Nelson C.R."/>
            <person name="Pacleb J.M."/>
            <person name="Park S."/>
            <person name="Pfeiffer B.D."/>
            <person name="Richards S."/>
            <person name="Sodergren E.J."/>
            <person name="Svirskas R."/>
            <person name="Tabor P.E."/>
            <person name="Wan K."/>
            <person name="Stapleton M."/>
            <person name="Sutton G.G."/>
            <person name="Venter C."/>
            <person name="Weinstock G."/>
            <person name="Scherer S.E."/>
            <person name="Myers E.W."/>
            <person name="Gibbs R.A."/>
            <person name="Rubin G.M."/>
        </authorList>
    </citation>
    <scope>NUCLEOTIDE SEQUENCE [LARGE SCALE GENOMIC DNA]</scope>
    <source>
        <strain evidence="5">Berkeley</strain>
    </source>
</reference>
<evidence type="ECO:0000313" key="3">
    <source>
        <dbReference type="EMBL" id="AHN59480.1"/>
    </source>
</evidence>
<keyword evidence="5" id="KW-1185">Reference proteome</keyword>
<sequence length="600" mass="65825">MDNWRPGATNMPIMSPSPYLLSRFTSNVPLPTLYAGDSARKPKLSVIELLLYNMASLLAGVAAGYDVRMSNVSPVHPTLLSEVPALKAAPKAAITGTEEVVEDSLPEQILELEVNVPLKQQELRESTPRKIVTQARFGGIEAPVSKSQPTSLARRIGGSQPYYTPVQRTPQHQLHHHHQQQQQQQQHHHHHPHQPQPVPSAVVTTVAPSQPPAVVSALYAGTQPPTPSPRRKLSNSSFGNANPQADVFEEFRVGGGIGPPPLYAPADYLRNGPSYSNDGGNYRNGYFGSNYFPYRPELNYSYERDCKSYPDYSYDYNHRLPDYYDYQYEAPPVVPLPVTVPCPVSQTRTPPPRVPQMGVSAAGHRRTPSTVSNNSNVLLEHEELLCYDYNNLNLNAEYERECERERELDQVPPPTKQELYAGSPKLLNRLIHSPLPMTKSKYATAAVTRPASLPFEQHALSLGYQQSGAGSVVAALPPPLAGQSKLRSSLKKYNSGNGGNGSTSSQQGTPTNPTPPDSLTSDDSSYLSAKEGSIGSQHSRVRFSPEAYLDANPLPALGRRMTAPAMQLPHQQQQQQQQQQQRRQRQASSGSTPSPSASSS</sequence>
<dbReference type="AGR" id="FB:FBgn0030017"/>
<reference evidence="2" key="7">
    <citation type="submission" date="2006-08" db="EMBL/GenBank/DDBJ databases">
        <authorList>
            <person name="Celniker S."/>
            <person name="Carlson J."/>
            <person name="Wan K."/>
            <person name="Frise E."/>
            <person name="Hoskins R."/>
            <person name="Park S."/>
            <person name="Svirskas R."/>
            <person name="Rubin G."/>
        </authorList>
    </citation>
    <scope>NUCLEOTIDE SEQUENCE</scope>
</reference>
<dbReference type="OrthoDB" id="8036336at2759"/>
<reference evidence="2" key="11">
    <citation type="journal article" date="2015" name="G3 (Bethesda)">
        <title>Gene Model Annotations for Drosophila melanogaster: The Rule-Benders.</title>
        <authorList>
            <consortium name="FlyBase Consortium"/>
            <person name="Crosby M.A."/>
            <person name="Gramates L.S."/>
            <person name="Dos Santos G."/>
            <person name="Matthews B.B."/>
            <person name="St Pierre S.E."/>
            <person name="Zhou P."/>
            <person name="Schroeder A.J."/>
            <person name="Falls K."/>
            <person name="Emmert D.B."/>
            <person name="Russo S.M."/>
            <person name="Gelbart W.M."/>
            <person name="null"/>
        </authorList>
    </citation>
    <scope>NUCLEOTIDE SEQUENCE</scope>
</reference>
<dbReference type="RefSeq" id="NP_001285009.1">
    <property type="nucleotide sequence ID" value="NM_001298080.1"/>
</dbReference>
<evidence type="ECO:0000256" key="1">
    <source>
        <dbReference type="SAM" id="MobiDB-lite"/>
    </source>
</evidence>
<proteinExistence type="predicted"/>
<reference evidence="2" key="10">
    <citation type="journal article" date="2015" name="G3 (Bethesda)">
        <title>Gene Model Annotations for Drosophila melanogaster: Impact of High-Throughput Data.</title>
        <authorList>
            <consortium name="FlyBase Consortium"/>
            <person name="Matthews B.B."/>
            <person name="Dos Santos G."/>
            <person name="Crosby M.A."/>
            <person name="Emmert D.B."/>
            <person name="St Pierre S.E."/>
            <person name="Gramates L.S."/>
            <person name="Zhou P."/>
            <person name="Schroeder A.J."/>
            <person name="Falls K."/>
            <person name="Strelets V."/>
            <person name="Russo S.M."/>
            <person name="Gelbart W.M."/>
            <person name="null"/>
        </authorList>
    </citation>
    <scope>NUCLEOTIDE SEQUENCE</scope>
</reference>
<dbReference type="EMBL" id="AE014298">
    <property type="protein sequence ID" value="AHN59480.1"/>
    <property type="molecule type" value="Genomic_DNA"/>
</dbReference>
<evidence type="ECO:0000313" key="5">
    <source>
        <dbReference type="Proteomes" id="UP000000803"/>
    </source>
</evidence>
<dbReference type="PANTHER" id="PTHR14596">
    <property type="entry name" value="ZINC FINGER PROTEIN"/>
    <property type="match status" value="1"/>
</dbReference>
<evidence type="ECO:0000313" key="4">
    <source>
        <dbReference type="FlyBase" id="FBgn0030017"/>
    </source>
</evidence>
<dbReference type="FlyBase" id="FBgn0030017">
    <property type="gene designation" value="CG2278"/>
</dbReference>
<organism evidence="2 5">
    <name type="scientific">Drosophila melanogaster</name>
    <name type="common">Fruit fly</name>
    <dbReference type="NCBI Taxonomy" id="7227"/>
    <lineage>
        <taxon>Eukaryota</taxon>
        <taxon>Metazoa</taxon>
        <taxon>Ecdysozoa</taxon>
        <taxon>Arthropoda</taxon>
        <taxon>Hexapoda</taxon>
        <taxon>Insecta</taxon>
        <taxon>Pterygota</taxon>
        <taxon>Neoptera</taxon>
        <taxon>Endopterygota</taxon>
        <taxon>Diptera</taxon>
        <taxon>Brachycera</taxon>
        <taxon>Muscomorpha</taxon>
        <taxon>Ephydroidea</taxon>
        <taxon>Drosophilidae</taxon>
        <taxon>Drosophila</taxon>
        <taxon>Sophophora</taxon>
    </lineage>
</organism>
<feature type="region of interest" description="Disordered" evidence="1">
    <location>
        <begin position="142"/>
        <end position="204"/>
    </location>
</feature>
<dbReference type="IntAct" id="Q9W3I4">
    <property type="interactions" value="5"/>
</dbReference>
<feature type="region of interest" description="Disordered" evidence="1">
    <location>
        <begin position="345"/>
        <end position="372"/>
    </location>
</feature>
<reference evidence="2" key="14">
    <citation type="submission" date="2024-06" db="EMBL/GenBank/DDBJ databases">
        <title>Drosophila melanogaster release 4 sequence.</title>
        <authorList>
            <consortium name="Berkeley Drosophila Genome Project"/>
            <person name="Celniker S."/>
            <person name="Carlson J."/>
            <person name="Wan K."/>
            <person name="Pfeiffer B."/>
            <person name="Frise E."/>
            <person name="George R."/>
            <person name="Hoskins R."/>
            <person name="Stapleton M."/>
            <person name="Pacleb J."/>
            <person name="Park S."/>
            <person name="Svirskas R."/>
            <person name="Smith E."/>
            <person name="Yu C."/>
            <person name="Rubin G."/>
        </authorList>
    </citation>
    <scope>NUCLEOTIDE SEQUENCE</scope>
</reference>
<reference evidence="2 5" key="9">
    <citation type="journal article" date="2007" name="Science">
        <title>Sequence finishing and mapping of Drosophila melanogaster heterochromatin.</title>
        <authorList>
            <person name="Hoskins R.A."/>
            <person name="Carlson J.W."/>
            <person name="Kennedy C."/>
            <person name="Acevedo D."/>
            <person name="Evans-Holm M."/>
            <person name="Frise E."/>
            <person name="Wan K.H."/>
            <person name="Park S."/>
            <person name="Mendez-Lago M."/>
            <person name="Rossi F."/>
            <person name="Villasante A."/>
            <person name="Dimitri P."/>
            <person name="Karpen G.H."/>
            <person name="Celniker S.E."/>
        </authorList>
    </citation>
    <scope>NUCLEOTIDE SEQUENCE [LARGE SCALE GENOMIC DNA]</scope>
    <source>
        <strain evidence="5">Berkeley</strain>
    </source>
</reference>
<feature type="compositionally biased region" description="Low complexity" evidence="1">
    <location>
        <begin position="571"/>
        <end position="600"/>
    </location>
</feature>
<accession>Q9W3I4</accession>
<feature type="region of interest" description="Disordered" evidence="1">
    <location>
        <begin position="483"/>
        <end position="600"/>
    </location>
</feature>
<dbReference type="GeneID" id="31751"/>
<evidence type="ECO:0000313" key="2">
    <source>
        <dbReference type="EMBL" id="AAF46343.1"/>
    </source>
</evidence>
<dbReference type="BioGRID-ORCS" id="31751">
    <property type="hits" value="0 hits in 1 CRISPR screen"/>
</dbReference>
<gene>
    <name evidence="2" type="primary">Dmel\CG2278</name>
    <name evidence="2 4" type="ORF">CG2278</name>
    <name evidence="2" type="ORF">Dmel_CG2278</name>
</gene>
<reference evidence="5" key="3">
    <citation type="journal article" date="2002" name="Genome Biol.">
        <title>Annotation of the Drosophila melanogaster euchromatic genome: a systematic review.</title>
        <authorList>
            <person name="Misra S."/>
            <person name="Crosby M.A."/>
            <person name="Mungall C.J."/>
            <person name="Matthews B.B."/>
            <person name="Campbell K.S."/>
            <person name="Hradecky P."/>
            <person name="Huang Y."/>
            <person name="Kaminker J.S."/>
            <person name="Millburn G.H."/>
            <person name="Prochnik S.E."/>
            <person name="Smith C.D."/>
            <person name="Tupy J.L."/>
            <person name="Whitfied E.J."/>
            <person name="Bayraktaroglu L."/>
            <person name="Berman B.P."/>
            <person name="Bettencourt B.R."/>
            <person name="Celniker S.E."/>
            <person name="de Grey A.D."/>
            <person name="Drysdale R.A."/>
            <person name="Harris N.L."/>
            <person name="Richter J."/>
            <person name="Russo S."/>
            <person name="Schroeder A.J."/>
            <person name="Shu S.Q."/>
            <person name="Stapleton M."/>
            <person name="Yamada C."/>
            <person name="Ashburner M."/>
            <person name="Gelbart W.M."/>
            <person name="Rubin G.M."/>
            <person name="Lewis S.E."/>
        </authorList>
    </citation>
    <scope>GENOME REANNOTATION</scope>
    <source>
        <strain evidence="5">Berkeley</strain>
    </source>
</reference>
<dbReference type="UCSC" id="CG2278-RA">
    <property type="organism name" value="d. melanogaster"/>
</dbReference>
<dbReference type="RefSeq" id="NP_572457.1">
    <property type="nucleotide sequence ID" value="NM_132229.2"/>
</dbReference>
<reference evidence="2" key="12">
    <citation type="journal article" date="2015" name="Genome Res.">
        <title>The Release 6 reference sequence of the Drosophila melanogaster genome.</title>
        <authorList>
            <person name="Hoskins R.A."/>
            <person name="Carlson J.W."/>
            <person name="Wan K.H."/>
            <person name="Park S."/>
            <person name="Mendez I."/>
            <person name="Galle S.E."/>
            <person name="Booth B.W."/>
            <person name="Pfeiffer B.D."/>
            <person name="George R.A."/>
            <person name="Svirskas R."/>
            <person name="Krzywinski M."/>
            <person name="Schein J."/>
            <person name="Accardo M.C."/>
            <person name="Damia E."/>
            <person name="Messina G."/>
            <person name="Mendez-Lago M."/>
            <person name="de Pablos B."/>
            <person name="Demakova O.V."/>
            <person name="Andreyeva E.N."/>
            <person name="Boldyreva L.V."/>
            <person name="Marra M."/>
            <person name="Carvalho A.B."/>
            <person name="Dimitri P."/>
            <person name="Villasante A."/>
            <person name="Zhimulev I.F."/>
            <person name="Rubin G.M."/>
            <person name="Karpen G.H."/>
            <person name="Celniker S.E."/>
        </authorList>
    </citation>
    <scope>NUCLEOTIDE SEQUENCE</scope>
</reference>
<dbReference type="VEuPathDB" id="VectorBase:FBgn0030017"/>
<feature type="region of interest" description="Disordered" evidence="1">
    <location>
        <begin position="218"/>
        <end position="241"/>
    </location>
</feature>
<dbReference type="EMBL" id="AE014298">
    <property type="protein sequence ID" value="AAF46343.1"/>
    <property type="molecule type" value="Genomic_DNA"/>
</dbReference>
<dbReference type="eggNOG" id="ENOG502S4ND">
    <property type="taxonomic scope" value="Eukaryota"/>
</dbReference>
<dbReference type="PANTHER" id="PTHR14596:SF72">
    <property type="entry name" value="ZINC FINGER PROTEIN MSN2-RELATED"/>
    <property type="match status" value="1"/>
</dbReference>
<dbReference type="Bgee" id="FBgn0030017">
    <property type="expression patterns" value="Expressed in lamina monopolar neuron L1 (Drosophila) in insect head and 142 other cell types or tissues"/>
</dbReference>
<feature type="compositionally biased region" description="Low complexity" evidence="1">
    <location>
        <begin position="502"/>
        <end position="525"/>
    </location>
</feature>
<reference evidence="5" key="4">
    <citation type="journal article" date="2002" name="Genome Biol.">
        <title>The transposable elements of the Drosophila melanogaster euchromatin: a genomics perspective.</title>
        <authorList>
            <person name="Kaminker J.S."/>
            <person name="Bergman C.M."/>
            <person name="Kronmiller B."/>
            <person name="Carlson J."/>
            <person name="Svirskas R."/>
            <person name="Patel S."/>
            <person name="Frise E."/>
            <person name="Wheeler D.A."/>
            <person name="Lewis S.E."/>
            <person name="Rubin G.M."/>
            <person name="Ashburner M."/>
            <person name="Celniker S.E."/>
        </authorList>
    </citation>
    <scope>NUCLEOTIDE SEQUENCE [LARGE SCALE GENOMIC DNA]</scope>
    <source>
        <strain evidence="5">Berkeley</strain>
    </source>
</reference>
<protein>
    <submittedName>
        <fullName evidence="2">Uncharacterized protein, isoform A</fullName>
    </submittedName>
    <submittedName>
        <fullName evidence="3">Uncharacterized protein, isoform C</fullName>
    </submittedName>
</protein>